<comment type="subcellular location">
    <subcellularLocation>
        <location evidence="2">Cytoplasm</location>
    </subcellularLocation>
</comment>
<evidence type="ECO:0000313" key="4">
    <source>
        <dbReference type="Proteomes" id="UP000242222"/>
    </source>
</evidence>
<dbReference type="EMBL" id="FOVC01000009">
    <property type="protein sequence ID" value="SFN52089.1"/>
    <property type="molecule type" value="Genomic_DNA"/>
</dbReference>
<dbReference type="InterPro" id="IPR003996">
    <property type="entry name" value="RTX_toxin-activating_protC_bac"/>
</dbReference>
<keyword evidence="2 3" id="KW-0808">Transferase</keyword>
<keyword evidence="2" id="KW-0963">Cytoplasm</keyword>
<evidence type="ECO:0000256" key="1">
    <source>
        <dbReference type="ARBA" id="ARBA00005686"/>
    </source>
</evidence>
<reference evidence="4" key="1">
    <citation type="submission" date="2016-10" db="EMBL/GenBank/DDBJ databases">
        <authorList>
            <person name="Varghese N."/>
            <person name="Submissions S."/>
        </authorList>
    </citation>
    <scope>NUCLEOTIDE SEQUENCE [LARGE SCALE GENOMIC DNA]</scope>
    <source>
        <strain evidence="4">N6PO6</strain>
    </source>
</reference>
<dbReference type="Pfam" id="PF02794">
    <property type="entry name" value="HlyC"/>
    <property type="match status" value="1"/>
</dbReference>
<keyword evidence="4" id="KW-1185">Reference proteome</keyword>
<dbReference type="PRINTS" id="PR01489">
    <property type="entry name" value="RTXTOXINC"/>
</dbReference>
<keyword evidence="2" id="KW-0204">Cytolysis</keyword>
<dbReference type="Proteomes" id="UP000242222">
    <property type="component" value="Unassembled WGS sequence"/>
</dbReference>
<evidence type="ECO:0000313" key="3">
    <source>
        <dbReference type="EMBL" id="SFN52089.1"/>
    </source>
</evidence>
<dbReference type="EC" id="2.3.1.-" evidence="2"/>
<dbReference type="GO" id="GO:0031640">
    <property type="term" value="P:killing of cells of another organism"/>
    <property type="evidence" value="ECO:0007669"/>
    <property type="project" value="UniProtKB-KW"/>
</dbReference>
<comment type="function">
    <text evidence="2">Involved in fatty acylation of protoxin at internal lysine residues, thereby converting it to the active toxin.</text>
</comment>
<gene>
    <name evidence="3" type="ORF">SAMN05216516_10982</name>
</gene>
<dbReference type="GO" id="GO:0005737">
    <property type="term" value="C:cytoplasm"/>
    <property type="evidence" value="ECO:0007669"/>
    <property type="project" value="UniProtKB-SubCell"/>
</dbReference>
<proteinExistence type="inferred from homology"/>
<evidence type="ECO:0000256" key="2">
    <source>
        <dbReference type="RuleBase" id="RU368102"/>
    </source>
</evidence>
<dbReference type="AlphaFoldDB" id="A0A1I4ZQ24"/>
<dbReference type="GO" id="GO:0016746">
    <property type="term" value="F:acyltransferase activity"/>
    <property type="evidence" value="ECO:0007669"/>
    <property type="project" value="UniProtKB-UniRule"/>
</dbReference>
<accession>A0A1I4ZQ24</accession>
<comment type="similarity">
    <text evidence="1 2">Belongs to the RTX toxin acyltransferase family.</text>
</comment>
<dbReference type="GO" id="GO:0009404">
    <property type="term" value="P:toxin metabolic process"/>
    <property type="evidence" value="ECO:0007669"/>
    <property type="project" value="UniProtKB-UniRule"/>
</dbReference>
<dbReference type="STRING" id="1367852.SAMN05216516_10982"/>
<dbReference type="RefSeq" id="WP_092878761.1">
    <property type="nucleotide sequence ID" value="NZ_FOVC01000009.1"/>
</dbReference>
<organism evidence="3 4">
    <name type="scientific">Izhakiella capsodis</name>
    <dbReference type="NCBI Taxonomy" id="1367852"/>
    <lineage>
        <taxon>Bacteria</taxon>
        <taxon>Pseudomonadati</taxon>
        <taxon>Pseudomonadota</taxon>
        <taxon>Gammaproteobacteria</taxon>
        <taxon>Enterobacterales</taxon>
        <taxon>Erwiniaceae</taxon>
        <taxon>Izhakiella</taxon>
    </lineage>
</organism>
<keyword evidence="2 3" id="KW-0012">Acyltransferase</keyword>
<protein>
    <recommendedName>
        <fullName evidence="2">RTX toxin-activating lysine-acyltransferase</fullName>
        <ecNumber evidence="2">2.3.1.-</ecNumber>
    </recommendedName>
</protein>
<sequence>MRWQNYLISAPFLLGNAPGEAEILGAAVWLWMHSPMHRDTPLSALPNLLLPIIKSEQYVLASRDNQPVFFCSWAWMDEISERRYLAEPTIMTRQSDWTSGDRLWIRDWIAPFGDTARMRRLIQTEIFPYHCIRSLYHRGALKGQRVMDFRGSQLSRKQARIWRQRHPVASTQSAEQGR</sequence>
<name>A0A1I4ZQ24_9GAMM</name>
<dbReference type="OrthoDB" id="8596436at2"/>